<dbReference type="Pfam" id="PF02096">
    <property type="entry name" value="60KD_IMP"/>
    <property type="match status" value="1"/>
</dbReference>
<dbReference type="InterPro" id="IPR047196">
    <property type="entry name" value="YidC_ALB_C"/>
</dbReference>
<dbReference type="GO" id="GO:0005886">
    <property type="term" value="C:plasma membrane"/>
    <property type="evidence" value="ECO:0007669"/>
    <property type="project" value="UniProtKB-SubCell"/>
</dbReference>
<dbReference type="NCBIfam" id="TIGR03592">
    <property type="entry name" value="yidC_oxa1_cterm"/>
    <property type="match status" value="1"/>
</dbReference>
<keyword evidence="9 18" id="KW-0472">Membrane</keyword>
<feature type="transmembrane region" description="Helical" evidence="18">
    <location>
        <begin position="92"/>
        <end position="115"/>
    </location>
</feature>
<evidence type="ECO:0000256" key="5">
    <source>
        <dbReference type="ARBA" id="ARBA00022475"/>
    </source>
</evidence>
<dbReference type="CDD" id="cd20070">
    <property type="entry name" value="5TM_YidC_Alb3"/>
    <property type="match status" value="1"/>
</dbReference>
<proteinExistence type="inferred from homology"/>
<feature type="domain" description="Membrane insertase YidC/Oxa/ALB C-terminal" evidence="19">
    <location>
        <begin position="29"/>
        <end position="276"/>
    </location>
</feature>
<comment type="caution">
    <text evidence="20">The sequence shown here is derived from an EMBL/GenBank/DDBJ whole genome shotgun (WGS) entry which is preliminary data.</text>
</comment>
<evidence type="ECO:0000256" key="9">
    <source>
        <dbReference type="ARBA" id="ARBA00023136"/>
    </source>
</evidence>
<evidence type="ECO:0000256" key="4">
    <source>
        <dbReference type="ARBA" id="ARBA00022448"/>
    </source>
</evidence>
<dbReference type="GO" id="GO:0015031">
    <property type="term" value="P:protein transport"/>
    <property type="evidence" value="ECO:0007669"/>
    <property type="project" value="UniProtKB-KW"/>
</dbReference>
<dbReference type="PANTHER" id="PTHR12428:SF65">
    <property type="entry name" value="CYTOCHROME C OXIDASE ASSEMBLY PROTEIN COX18, MITOCHONDRIAL"/>
    <property type="match status" value="1"/>
</dbReference>
<sequence length="388" mass="41853">MPDLLGPFSPLFEFFGSIVAAIYSVIPSFGMSIVLFTVLVMLIVTPLTVKSTKSMLQMQRLQPELKQIQAKYKGDRERLNTELMVFYKENNISPVGGCLPVLAQAPVFIVMYHLIRGLTNRLGGPSAGVGHIAEQVANNTSPLTSWVFTDQTFNPEHVNTATAFYKTLSTQNTMPFFNRVFTLDLAKTPAEAWAQGFVSFAPYLVLLILILVIQVIQNRQIQARNPAANANPTQAMILKVMPFVLPVFAFNFAGALAVYWGVQGLMRIGTQSYITKELYGKDGPGVHHVPGKGKGHLTEAEADAKAKKKAPNPRSESAKAKSNGSKPAVAGRPTKSGTAPKGRTRNTPSRAKSGSARRTSATTSGGKSTTGGTGRRSGDPRSGDEQGK</sequence>
<evidence type="ECO:0000256" key="10">
    <source>
        <dbReference type="ARBA" id="ARBA00023186"/>
    </source>
</evidence>
<protein>
    <recommendedName>
        <fullName evidence="3">Membrane protein insertase YidC</fullName>
    </recommendedName>
    <alternativeName>
        <fullName evidence="15">Foldase YidC</fullName>
    </alternativeName>
    <alternativeName>
        <fullName evidence="14">Membrane integrase YidC</fullName>
    </alternativeName>
    <alternativeName>
        <fullName evidence="13">Membrane protein YidC</fullName>
    </alternativeName>
</protein>
<keyword evidence="5" id="KW-1003">Cell membrane</keyword>
<dbReference type="Proteomes" id="UP000727993">
    <property type="component" value="Unassembled WGS sequence"/>
</dbReference>
<evidence type="ECO:0000256" key="6">
    <source>
        <dbReference type="ARBA" id="ARBA00022692"/>
    </source>
</evidence>
<keyword evidence="10" id="KW-0143">Chaperone</keyword>
<evidence type="ECO:0000256" key="3">
    <source>
        <dbReference type="ARBA" id="ARBA00015325"/>
    </source>
</evidence>
<feature type="transmembrane region" description="Helical" evidence="18">
    <location>
        <begin position="237"/>
        <end position="262"/>
    </location>
</feature>
<dbReference type="InterPro" id="IPR001708">
    <property type="entry name" value="YidC/ALB3/OXA1/COX18"/>
</dbReference>
<evidence type="ECO:0000313" key="21">
    <source>
        <dbReference type="Proteomes" id="UP000727993"/>
    </source>
</evidence>
<dbReference type="PANTHER" id="PTHR12428">
    <property type="entry name" value="OXA1"/>
    <property type="match status" value="1"/>
</dbReference>
<evidence type="ECO:0000256" key="18">
    <source>
        <dbReference type="SAM" id="Phobius"/>
    </source>
</evidence>
<evidence type="ECO:0000256" key="15">
    <source>
        <dbReference type="ARBA" id="ARBA00033342"/>
    </source>
</evidence>
<feature type="compositionally biased region" description="Basic and acidic residues" evidence="17">
    <location>
        <begin position="376"/>
        <end position="388"/>
    </location>
</feature>
<dbReference type="AlphaFoldDB" id="A0A936NB22"/>
<keyword evidence="4" id="KW-0813">Transport</keyword>
<keyword evidence="8 18" id="KW-1133">Transmembrane helix</keyword>
<dbReference type="GO" id="GO:0051205">
    <property type="term" value="P:protein insertion into membrane"/>
    <property type="evidence" value="ECO:0007669"/>
    <property type="project" value="TreeGrafter"/>
</dbReference>
<dbReference type="GO" id="GO:0032977">
    <property type="term" value="F:membrane insertase activity"/>
    <property type="evidence" value="ECO:0007669"/>
    <property type="project" value="InterPro"/>
</dbReference>
<evidence type="ECO:0000256" key="14">
    <source>
        <dbReference type="ARBA" id="ARBA00033245"/>
    </source>
</evidence>
<evidence type="ECO:0000256" key="16">
    <source>
        <dbReference type="RuleBase" id="RU003945"/>
    </source>
</evidence>
<name>A0A936NB22_9ACTN</name>
<evidence type="ECO:0000256" key="1">
    <source>
        <dbReference type="ARBA" id="ARBA00004651"/>
    </source>
</evidence>
<evidence type="ECO:0000256" key="7">
    <source>
        <dbReference type="ARBA" id="ARBA00022927"/>
    </source>
</evidence>
<dbReference type="InterPro" id="IPR028055">
    <property type="entry name" value="YidC/Oxa/ALB_C"/>
</dbReference>
<evidence type="ECO:0000259" key="19">
    <source>
        <dbReference type="Pfam" id="PF02096"/>
    </source>
</evidence>
<evidence type="ECO:0000256" key="8">
    <source>
        <dbReference type="ARBA" id="ARBA00022989"/>
    </source>
</evidence>
<evidence type="ECO:0000256" key="12">
    <source>
        <dbReference type="ARBA" id="ARBA00026028"/>
    </source>
</evidence>
<keyword evidence="7" id="KW-0653">Protein transport</keyword>
<comment type="subunit">
    <text evidence="12">Interacts with the Sec translocase complex via SecD. Specifically interacts with transmembrane segments of nascent integral membrane proteins during membrane integration.</text>
</comment>
<comment type="subcellular location">
    <subcellularLocation>
        <location evidence="1">Cell membrane</location>
        <topology evidence="1">Multi-pass membrane protein</topology>
    </subcellularLocation>
    <subcellularLocation>
        <location evidence="16">Membrane</location>
        <topology evidence="16">Multi-pass membrane protein</topology>
    </subcellularLocation>
</comment>
<organism evidence="20 21">
    <name type="scientific">Candidatus Neomicrothrix subdominans</name>
    <dbReference type="NCBI Taxonomy" id="2954438"/>
    <lineage>
        <taxon>Bacteria</taxon>
        <taxon>Bacillati</taxon>
        <taxon>Actinomycetota</taxon>
        <taxon>Acidimicrobiia</taxon>
        <taxon>Acidimicrobiales</taxon>
        <taxon>Microthrixaceae</taxon>
        <taxon>Candidatus Neomicrothrix</taxon>
    </lineage>
</organism>
<gene>
    <name evidence="20" type="ORF">IPN02_08990</name>
</gene>
<evidence type="ECO:0000256" key="2">
    <source>
        <dbReference type="ARBA" id="ARBA00010527"/>
    </source>
</evidence>
<feature type="compositionally biased region" description="Low complexity" evidence="17">
    <location>
        <begin position="349"/>
        <end position="367"/>
    </location>
</feature>
<accession>A0A936NB22</accession>
<feature type="transmembrane region" description="Helical" evidence="18">
    <location>
        <begin position="20"/>
        <end position="49"/>
    </location>
</feature>
<evidence type="ECO:0000313" key="20">
    <source>
        <dbReference type="EMBL" id="MBK9296958.1"/>
    </source>
</evidence>
<feature type="region of interest" description="Disordered" evidence="17">
    <location>
        <begin position="285"/>
        <end position="388"/>
    </location>
</feature>
<feature type="transmembrane region" description="Helical" evidence="18">
    <location>
        <begin position="192"/>
        <end position="216"/>
    </location>
</feature>
<evidence type="ECO:0000256" key="17">
    <source>
        <dbReference type="SAM" id="MobiDB-lite"/>
    </source>
</evidence>
<dbReference type="EMBL" id="JADJZA010000006">
    <property type="protein sequence ID" value="MBK9296958.1"/>
    <property type="molecule type" value="Genomic_DNA"/>
</dbReference>
<keyword evidence="6 16" id="KW-0812">Transmembrane</keyword>
<comment type="similarity">
    <text evidence="2">Belongs to the OXA1/ALB3/YidC family. Type 1 subfamily.</text>
</comment>
<reference evidence="20 21" key="1">
    <citation type="submission" date="2020-10" db="EMBL/GenBank/DDBJ databases">
        <title>Connecting structure to function with the recovery of over 1000 high-quality activated sludge metagenome-assembled genomes encoding full-length rRNA genes using long-read sequencing.</title>
        <authorList>
            <person name="Singleton C.M."/>
            <person name="Petriglieri F."/>
            <person name="Kristensen J.M."/>
            <person name="Kirkegaard R.H."/>
            <person name="Michaelsen T.Y."/>
            <person name="Andersen M.H."/>
            <person name="Karst S.M."/>
            <person name="Dueholm M.S."/>
            <person name="Nielsen P.H."/>
            <person name="Albertsen M."/>
        </authorList>
    </citation>
    <scope>NUCLEOTIDE SEQUENCE [LARGE SCALE GENOMIC DNA]</scope>
    <source>
        <strain evidence="20">Lyne_18-Q3-R50-59_MAXAC.006</strain>
    </source>
</reference>
<comment type="function">
    <text evidence="11">Required for the insertion and/or proper folding and/or complex formation of integral membrane proteins into the membrane. Involved in integration of membrane proteins that insert both dependently and independently of the Sec translocase complex, as well as at least some lipoproteins. Aids folding of multispanning membrane proteins.</text>
</comment>
<evidence type="ECO:0000256" key="11">
    <source>
        <dbReference type="ARBA" id="ARBA00025034"/>
    </source>
</evidence>
<feature type="compositionally biased region" description="Basic and acidic residues" evidence="17">
    <location>
        <begin position="296"/>
        <end position="305"/>
    </location>
</feature>
<evidence type="ECO:0000256" key="13">
    <source>
        <dbReference type="ARBA" id="ARBA00031538"/>
    </source>
</evidence>